<feature type="transmembrane region" description="Helical" evidence="9">
    <location>
        <begin position="73"/>
        <end position="94"/>
    </location>
</feature>
<evidence type="ECO:0000256" key="5">
    <source>
        <dbReference type="ARBA" id="ARBA00022475"/>
    </source>
</evidence>
<feature type="transmembrane region" description="Helical" evidence="9">
    <location>
        <begin position="244"/>
        <end position="262"/>
    </location>
</feature>
<evidence type="ECO:0000313" key="10">
    <source>
        <dbReference type="EMBL" id="KOY75632.1"/>
    </source>
</evidence>
<dbReference type="EMBL" id="JXCY01000007">
    <property type="protein sequence ID" value="KOY75632.1"/>
    <property type="molecule type" value="Genomic_DNA"/>
</dbReference>
<comment type="subunit">
    <text evidence="9">Forms a stable energy-coupling factor (ECF) transporter complex composed of 2 membrane-embedded substrate-binding proteins (S component), 2 ATP-binding proteins (A component) and 2 transmembrane proteins (T component).</text>
</comment>
<dbReference type="HAMAP" id="MF_01461">
    <property type="entry name" value="EcfT"/>
    <property type="match status" value="1"/>
</dbReference>
<dbReference type="PANTHER" id="PTHR33514">
    <property type="entry name" value="PROTEIN ABCI12, CHLOROPLASTIC"/>
    <property type="match status" value="1"/>
</dbReference>
<keyword evidence="5 9" id="KW-1003">Cell membrane</keyword>
<keyword evidence="4 9" id="KW-0813">Transport</keyword>
<dbReference type="GO" id="GO:0022857">
    <property type="term" value="F:transmembrane transporter activity"/>
    <property type="evidence" value="ECO:0007669"/>
    <property type="project" value="UniProtKB-UniRule"/>
</dbReference>
<dbReference type="CDD" id="cd16914">
    <property type="entry name" value="EcfT"/>
    <property type="match status" value="1"/>
</dbReference>
<evidence type="ECO:0000256" key="8">
    <source>
        <dbReference type="ARBA" id="ARBA00023136"/>
    </source>
</evidence>
<reference evidence="10 11" key="1">
    <citation type="journal article" date="2015" name="Genome Biol. Evol.">
        <title>Functionally Structured Genomes in Lactobacillus kunkeei Colonizing the Honey Crop and Food Products of Honeybees and Stingless Bees.</title>
        <authorList>
            <person name="Tamarit D."/>
            <person name="Ellegaard K.M."/>
            <person name="Wikander J."/>
            <person name="Olofsson T."/>
            <person name="Vasquez A."/>
            <person name="Andersson S.G."/>
        </authorList>
    </citation>
    <scope>NUCLEOTIDE SEQUENCE [LARGE SCALE GENOMIC DNA]</scope>
    <source>
        <strain evidence="10 11">LAko</strain>
    </source>
</reference>
<evidence type="ECO:0000256" key="1">
    <source>
        <dbReference type="ARBA" id="ARBA00004651"/>
    </source>
</evidence>
<evidence type="ECO:0000256" key="7">
    <source>
        <dbReference type="ARBA" id="ARBA00022989"/>
    </source>
</evidence>
<keyword evidence="7 9" id="KW-1133">Transmembrane helix</keyword>
<dbReference type="RefSeq" id="WP_053791932.1">
    <property type="nucleotide sequence ID" value="NZ_JXCY01000007.1"/>
</dbReference>
<sequence length="264" mass="29843">MNNFIFGRYLPGNSLIHKMNPAAKMLIAFAYIIMVFFANNLITYVVMAATVLLFVLLSKCSFGYFIKGLMPMLWVIIFTVMIQVFFGSGGHVYFSWGIVKLTSYGILNAIVLTIRFMLIIAMSTVLTLTTSPLEISQGISALLKPLKRFNFPVETFSLMISISLRFVPTLTDETKLIMDAQRSRGVDFGDGGLIKRVKAFVPLLIPLFVSAFKHADDLSIAMEARGYQTNKERSHFHAFKWKPNDFVCMLLILVMAIVIFIYRS</sequence>
<name>A0A0M9DBT2_9LACO</name>
<evidence type="ECO:0000256" key="2">
    <source>
        <dbReference type="ARBA" id="ARBA00005660"/>
    </source>
</evidence>
<keyword evidence="8 9" id="KW-0472">Membrane</keyword>
<evidence type="ECO:0000256" key="3">
    <source>
        <dbReference type="ARBA" id="ARBA00014042"/>
    </source>
</evidence>
<keyword evidence="11" id="KW-1185">Reference proteome</keyword>
<accession>A0A0M9DBT2</accession>
<evidence type="ECO:0000256" key="9">
    <source>
        <dbReference type="HAMAP-Rule" id="MF_01461"/>
    </source>
</evidence>
<dbReference type="InterPro" id="IPR003339">
    <property type="entry name" value="ABC/ECF_trnsptr_transmembrane"/>
</dbReference>
<evidence type="ECO:0000313" key="11">
    <source>
        <dbReference type="Proteomes" id="UP000037778"/>
    </source>
</evidence>
<dbReference type="AlphaFoldDB" id="A0A0M9DBT2"/>
<gene>
    <name evidence="9 10" type="primary">ecfT</name>
    <name evidence="10" type="ORF">RZ71_00500</name>
</gene>
<comment type="function">
    <text evidence="9">Transmembrane (T) component of an energy-coupling factor (ECF) ABC-transporter complex. Unlike classic ABC transporters this ECF transporter provides the energy necessary to transport a number of different substrates.</text>
</comment>
<comment type="caution">
    <text evidence="10">The sequence shown here is derived from an EMBL/GenBank/DDBJ whole genome shotgun (WGS) entry which is preliminary data.</text>
</comment>
<evidence type="ECO:0000256" key="4">
    <source>
        <dbReference type="ARBA" id="ARBA00022448"/>
    </source>
</evidence>
<dbReference type="PATRIC" id="fig|148814.8.peg.974"/>
<dbReference type="InterPro" id="IPR024919">
    <property type="entry name" value="EcfT"/>
</dbReference>
<comment type="subcellular location">
    <subcellularLocation>
        <location evidence="1 9">Cell membrane</location>
        <topology evidence="1 9">Multi-pass membrane protein</topology>
    </subcellularLocation>
</comment>
<evidence type="ECO:0000256" key="6">
    <source>
        <dbReference type="ARBA" id="ARBA00022692"/>
    </source>
</evidence>
<feature type="transmembrane region" description="Helical" evidence="9">
    <location>
        <begin position="106"/>
        <end position="128"/>
    </location>
</feature>
<dbReference type="Pfam" id="PF02361">
    <property type="entry name" value="CbiQ"/>
    <property type="match status" value="1"/>
</dbReference>
<dbReference type="GO" id="GO:0005886">
    <property type="term" value="C:plasma membrane"/>
    <property type="evidence" value="ECO:0007669"/>
    <property type="project" value="UniProtKB-SubCell"/>
</dbReference>
<organism evidence="10 11">
    <name type="scientific">Apilactobacillus kunkeei</name>
    <dbReference type="NCBI Taxonomy" id="148814"/>
    <lineage>
        <taxon>Bacteria</taxon>
        <taxon>Bacillati</taxon>
        <taxon>Bacillota</taxon>
        <taxon>Bacilli</taxon>
        <taxon>Lactobacillales</taxon>
        <taxon>Lactobacillaceae</taxon>
        <taxon>Apilactobacillus</taxon>
    </lineage>
</organism>
<protein>
    <recommendedName>
        <fullName evidence="3 9">Energy-coupling factor transporter transmembrane protein EcfT</fullName>
        <shortName evidence="9">ECF transporter T component EcfT</shortName>
    </recommendedName>
</protein>
<proteinExistence type="inferred from homology"/>
<keyword evidence="6 9" id="KW-0812">Transmembrane</keyword>
<comment type="similarity">
    <text evidence="2 9">Belongs to the energy-coupling factor EcfT family.</text>
</comment>
<dbReference type="Proteomes" id="UP000037778">
    <property type="component" value="Unassembled WGS sequence"/>
</dbReference>
<feature type="transmembrane region" description="Helical" evidence="9">
    <location>
        <begin position="21"/>
        <end position="38"/>
    </location>
</feature>
<dbReference type="PANTHER" id="PTHR33514:SF13">
    <property type="entry name" value="PROTEIN ABCI12, CHLOROPLASTIC"/>
    <property type="match status" value="1"/>
</dbReference>